<gene>
    <name evidence="6" type="ORF">LK09_14645</name>
</gene>
<dbReference type="Pfam" id="PF13377">
    <property type="entry name" value="Peripla_BP_3"/>
    <property type="match status" value="1"/>
</dbReference>
<evidence type="ECO:0000313" key="6">
    <source>
        <dbReference type="EMBL" id="KHK96575.1"/>
    </source>
</evidence>
<dbReference type="Pfam" id="PF00356">
    <property type="entry name" value="LacI"/>
    <property type="match status" value="1"/>
</dbReference>
<dbReference type="InterPro" id="IPR000843">
    <property type="entry name" value="HTH_LacI"/>
</dbReference>
<dbReference type="SUPFAM" id="SSF47413">
    <property type="entry name" value="lambda repressor-like DNA-binding domains"/>
    <property type="match status" value="1"/>
</dbReference>
<dbReference type="STRING" id="1348253.LK09_14645"/>
<comment type="caution">
    <text evidence="6">The sequence shown here is derived from an EMBL/GenBank/DDBJ whole genome shotgun (WGS) entry which is preliminary data.</text>
</comment>
<dbReference type="SMART" id="SM00354">
    <property type="entry name" value="HTH_LACI"/>
    <property type="match status" value="1"/>
</dbReference>
<name>A0A0B1ZZB2_9MICO</name>
<feature type="domain" description="HTH lacI-type" evidence="5">
    <location>
        <begin position="7"/>
        <end position="63"/>
    </location>
</feature>
<dbReference type="GO" id="GO:0000976">
    <property type="term" value="F:transcription cis-regulatory region binding"/>
    <property type="evidence" value="ECO:0007669"/>
    <property type="project" value="TreeGrafter"/>
</dbReference>
<evidence type="ECO:0000256" key="2">
    <source>
        <dbReference type="ARBA" id="ARBA00023015"/>
    </source>
</evidence>
<keyword evidence="1" id="KW-0678">Repressor</keyword>
<sequence length="341" mass="36474">MTATRRPTLADVAKLAGLSKAAVSLILNERPGTRLSDDAVARARAAAQSLGYRPNPAARSLRSGKTRTIGFISDQVTITRFASSMVRGAVRTARKDGHAVLIAETGDGPTQLTDAVQEMSDRRVDGILVGLMVARMITVPPPRHDIPVVVVNGITPDGMPSILPDEYTAGRRVANVLLDAGHRSIGFIADLPTVAVDLRRSATIARRVAGIRDALQARRVTPVESIAEGWSTELGYAEAHRMMDSHPGLTSIIAATDGVALGIYQALGERGLRIPEDVSVVSFDDEDLAALVRPALTTARLPYEDMASRGIEMLLGITEPSHLLLAMPIISRSSVSRREEN</sequence>
<dbReference type="InterPro" id="IPR046335">
    <property type="entry name" value="LacI/GalR-like_sensor"/>
</dbReference>
<protein>
    <recommendedName>
        <fullName evidence="5">HTH lacI-type domain-containing protein</fullName>
    </recommendedName>
</protein>
<dbReference type="Proteomes" id="UP000031030">
    <property type="component" value="Unassembled WGS sequence"/>
</dbReference>
<evidence type="ECO:0000313" key="7">
    <source>
        <dbReference type="Proteomes" id="UP000031030"/>
    </source>
</evidence>
<dbReference type="EMBL" id="JTDK01000014">
    <property type="protein sequence ID" value="KHK96575.1"/>
    <property type="molecule type" value="Genomic_DNA"/>
</dbReference>
<dbReference type="InterPro" id="IPR010982">
    <property type="entry name" value="Lambda_DNA-bd_dom_sf"/>
</dbReference>
<reference evidence="6 7" key="1">
    <citation type="submission" date="2014-11" db="EMBL/GenBank/DDBJ databases">
        <title>Genome sequence of Microbacterium mangrovi MUSC 115(T).</title>
        <authorList>
            <person name="Lee L.-H."/>
        </authorList>
    </citation>
    <scope>NUCLEOTIDE SEQUENCE [LARGE SCALE GENOMIC DNA]</scope>
    <source>
        <strain evidence="6 7">MUSC 115</strain>
    </source>
</reference>
<evidence type="ECO:0000259" key="5">
    <source>
        <dbReference type="PROSITE" id="PS50932"/>
    </source>
</evidence>
<organism evidence="6 7">
    <name type="scientific">Microbacterium mangrovi</name>
    <dbReference type="NCBI Taxonomy" id="1348253"/>
    <lineage>
        <taxon>Bacteria</taxon>
        <taxon>Bacillati</taxon>
        <taxon>Actinomycetota</taxon>
        <taxon>Actinomycetes</taxon>
        <taxon>Micrococcales</taxon>
        <taxon>Microbacteriaceae</taxon>
        <taxon>Microbacterium</taxon>
    </lineage>
</organism>
<dbReference type="Gene3D" id="1.10.260.40">
    <property type="entry name" value="lambda repressor-like DNA-binding domains"/>
    <property type="match status" value="1"/>
</dbReference>
<dbReference type="InterPro" id="IPR028082">
    <property type="entry name" value="Peripla_BP_I"/>
</dbReference>
<evidence type="ECO:0000256" key="1">
    <source>
        <dbReference type="ARBA" id="ARBA00022491"/>
    </source>
</evidence>
<dbReference type="OrthoDB" id="9798934at2"/>
<keyword evidence="7" id="KW-1185">Reference proteome</keyword>
<dbReference type="CDD" id="cd01392">
    <property type="entry name" value="HTH_LacI"/>
    <property type="match status" value="1"/>
</dbReference>
<dbReference type="PANTHER" id="PTHR30146:SF148">
    <property type="entry name" value="HTH-TYPE TRANSCRIPTIONAL REPRESSOR PURR-RELATED"/>
    <property type="match status" value="1"/>
</dbReference>
<keyword evidence="2" id="KW-0805">Transcription regulation</keyword>
<proteinExistence type="predicted"/>
<keyword evidence="3" id="KW-0238">DNA-binding</keyword>
<keyword evidence="4" id="KW-0804">Transcription</keyword>
<evidence type="ECO:0000256" key="4">
    <source>
        <dbReference type="ARBA" id="ARBA00023163"/>
    </source>
</evidence>
<dbReference type="CDD" id="cd06288">
    <property type="entry name" value="PBP1_sucrose_transcription_regulator"/>
    <property type="match status" value="1"/>
</dbReference>
<dbReference type="GO" id="GO:0003700">
    <property type="term" value="F:DNA-binding transcription factor activity"/>
    <property type="evidence" value="ECO:0007669"/>
    <property type="project" value="TreeGrafter"/>
</dbReference>
<dbReference type="PROSITE" id="PS50932">
    <property type="entry name" value="HTH_LACI_2"/>
    <property type="match status" value="1"/>
</dbReference>
<dbReference type="SUPFAM" id="SSF53822">
    <property type="entry name" value="Periplasmic binding protein-like I"/>
    <property type="match status" value="1"/>
</dbReference>
<dbReference type="PANTHER" id="PTHR30146">
    <property type="entry name" value="LACI-RELATED TRANSCRIPTIONAL REPRESSOR"/>
    <property type="match status" value="1"/>
</dbReference>
<evidence type="ECO:0000256" key="3">
    <source>
        <dbReference type="ARBA" id="ARBA00023125"/>
    </source>
</evidence>
<dbReference type="AlphaFoldDB" id="A0A0B1ZZB2"/>
<dbReference type="Gene3D" id="3.40.50.2300">
    <property type="match status" value="2"/>
</dbReference>
<accession>A0A0B1ZZB2</accession>